<evidence type="ECO:0000313" key="2">
    <source>
        <dbReference type="Proteomes" id="UP000710432"/>
    </source>
</evidence>
<comment type="caution">
    <text evidence="1">The sequence shown here is derived from an EMBL/GenBank/DDBJ whole genome shotgun (WGS) entry which is preliminary data.</text>
</comment>
<gene>
    <name evidence="1" type="ORF">LTLLF_165370</name>
</gene>
<dbReference type="AlphaFoldDB" id="A0A8J6GBB9"/>
<dbReference type="EMBL" id="JAATJU010023300">
    <property type="protein sequence ID" value="KAH0508140.1"/>
    <property type="molecule type" value="Genomic_DNA"/>
</dbReference>
<proteinExistence type="predicted"/>
<dbReference type="Proteomes" id="UP000710432">
    <property type="component" value="Unassembled WGS sequence"/>
</dbReference>
<name>A0A8J6GBB9_MICOH</name>
<protein>
    <submittedName>
        <fullName evidence="1">Putative centrosomal protein</fullName>
    </submittedName>
</protein>
<evidence type="ECO:0000313" key="1">
    <source>
        <dbReference type="EMBL" id="KAH0508140.1"/>
    </source>
</evidence>
<accession>A0A8J6GBB9</accession>
<sequence length="89" mass="10164">MPVKPPEEGKIVHPTFQITAFSTSLKNHVMVMDLVKKDWLPSQRRAKVCFIHMCQGLKVAERQVSRYEFLPFVNVNTGYPSPAYVPCAE</sequence>
<reference evidence="1" key="1">
    <citation type="submission" date="2020-03" db="EMBL/GenBank/DDBJ databases">
        <title>Studies in the Genomics of Life Span.</title>
        <authorList>
            <person name="Glass D."/>
        </authorList>
    </citation>
    <scope>NUCLEOTIDE SEQUENCE</scope>
    <source>
        <strain evidence="1">LTLLF</strain>
        <tissue evidence="1">Muscle</tissue>
    </source>
</reference>
<organism evidence="1 2">
    <name type="scientific">Microtus ochrogaster</name>
    <name type="common">Prairie vole</name>
    <dbReference type="NCBI Taxonomy" id="79684"/>
    <lineage>
        <taxon>Eukaryota</taxon>
        <taxon>Metazoa</taxon>
        <taxon>Chordata</taxon>
        <taxon>Craniata</taxon>
        <taxon>Vertebrata</taxon>
        <taxon>Euteleostomi</taxon>
        <taxon>Mammalia</taxon>
        <taxon>Eutheria</taxon>
        <taxon>Euarchontoglires</taxon>
        <taxon>Glires</taxon>
        <taxon>Rodentia</taxon>
        <taxon>Myomorpha</taxon>
        <taxon>Muroidea</taxon>
        <taxon>Cricetidae</taxon>
        <taxon>Arvicolinae</taxon>
        <taxon>Microtus</taxon>
    </lineage>
</organism>